<dbReference type="PANTHER" id="PTHR13900:SF0">
    <property type="entry name" value="TRANSCRIPTION INITIATION FACTOR TFIID SUBUNIT 1"/>
    <property type="match status" value="1"/>
</dbReference>
<feature type="domain" description="Bromo" evidence="4">
    <location>
        <begin position="486"/>
        <end position="556"/>
    </location>
</feature>
<keyword evidence="1 2" id="KW-0103">Bromodomain</keyword>
<feature type="region of interest" description="Disordered" evidence="3">
    <location>
        <begin position="232"/>
        <end position="280"/>
    </location>
</feature>
<proteinExistence type="predicted"/>
<dbReference type="CDD" id="cd05511">
    <property type="entry name" value="Bromo_TFIID"/>
    <property type="match status" value="1"/>
</dbReference>
<dbReference type="PANTHER" id="PTHR13900">
    <property type="entry name" value="TRANSCRIPTION INITIATION FACTOR TFIID"/>
    <property type="match status" value="1"/>
</dbReference>
<feature type="region of interest" description="Disordered" evidence="3">
    <location>
        <begin position="305"/>
        <end position="340"/>
    </location>
</feature>
<dbReference type="GO" id="GO:0004402">
    <property type="term" value="F:histone acetyltransferase activity"/>
    <property type="evidence" value="ECO:0007669"/>
    <property type="project" value="InterPro"/>
</dbReference>
<dbReference type="Gene3D" id="1.20.920.10">
    <property type="entry name" value="Bromodomain-like"/>
    <property type="match status" value="2"/>
</dbReference>
<dbReference type="InterPro" id="IPR001487">
    <property type="entry name" value="Bromodomain"/>
</dbReference>
<feature type="region of interest" description="Disordered" evidence="3">
    <location>
        <begin position="1"/>
        <end position="59"/>
    </location>
</feature>
<feature type="region of interest" description="Disordered" evidence="3">
    <location>
        <begin position="178"/>
        <end position="215"/>
    </location>
</feature>
<dbReference type="PRINTS" id="PR00503">
    <property type="entry name" value="BROMODOMAIN"/>
</dbReference>
<dbReference type="PROSITE" id="PS50014">
    <property type="entry name" value="BROMODOMAIN_2"/>
    <property type="match status" value="2"/>
</dbReference>
<reference evidence="5 6" key="1">
    <citation type="submission" date="2015-09" db="EMBL/GenBank/DDBJ databases">
        <title>Draft genome of the parasitic nematode Teladorsagia circumcincta isolate WARC Sus (inbred).</title>
        <authorList>
            <person name="Mitreva M."/>
        </authorList>
    </citation>
    <scope>NUCLEOTIDE SEQUENCE [LARGE SCALE GENOMIC DNA]</scope>
    <source>
        <strain evidence="5 6">S</strain>
    </source>
</reference>
<accession>A0A2G9UXP8</accession>
<dbReference type="InterPro" id="IPR036427">
    <property type="entry name" value="Bromodomain-like_sf"/>
</dbReference>
<dbReference type="SUPFAM" id="SSF47370">
    <property type="entry name" value="Bromodomain"/>
    <property type="match status" value="2"/>
</dbReference>
<dbReference type="Proteomes" id="UP000230423">
    <property type="component" value="Unassembled WGS sequence"/>
</dbReference>
<dbReference type="SMART" id="SM00297">
    <property type="entry name" value="BROMO"/>
    <property type="match status" value="2"/>
</dbReference>
<organism evidence="5 6">
    <name type="scientific">Teladorsagia circumcincta</name>
    <name type="common">Brown stomach worm</name>
    <name type="synonym">Ostertagia circumcincta</name>
    <dbReference type="NCBI Taxonomy" id="45464"/>
    <lineage>
        <taxon>Eukaryota</taxon>
        <taxon>Metazoa</taxon>
        <taxon>Ecdysozoa</taxon>
        <taxon>Nematoda</taxon>
        <taxon>Chromadorea</taxon>
        <taxon>Rhabditida</taxon>
        <taxon>Rhabditina</taxon>
        <taxon>Rhabditomorpha</taxon>
        <taxon>Strongyloidea</taxon>
        <taxon>Trichostrongylidae</taxon>
        <taxon>Teladorsagia</taxon>
    </lineage>
</organism>
<evidence type="ECO:0000313" key="5">
    <source>
        <dbReference type="EMBL" id="PIO75028.1"/>
    </source>
</evidence>
<evidence type="ECO:0000259" key="4">
    <source>
        <dbReference type="PROSITE" id="PS50014"/>
    </source>
</evidence>
<dbReference type="Pfam" id="PF00439">
    <property type="entry name" value="Bromodomain"/>
    <property type="match status" value="2"/>
</dbReference>
<evidence type="ECO:0000313" key="6">
    <source>
        <dbReference type="Proteomes" id="UP000230423"/>
    </source>
</evidence>
<evidence type="ECO:0000256" key="2">
    <source>
        <dbReference type="PROSITE-ProRule" id="PRU00035"/>
    </source>
</evidence>
<gene>
    <name evidence="5" type="ORF">TELCIR_02958</name>
</gene>
<evidence type="ECO:0000256" key="1">
    <source>
        <dbReference type="ARBA" id="ARBA00023117"/>
    </source>
</evidence>
<dbReference type="EMBL" id="KZ345189">
    <property type="protein sequence ID" value="PIO75028.1"/>
    <property type="molecule type" value="Genomic_DNA"/>
</dbReference>
<dbReference type="OrthoDB" id="5752at2759"/>
<evidence type="ECO:0000256" key="3">
    <source>
        <dbReference type="SAM" id="MobiDB-lite"/>
    </source>
</evidence>
<dbReference type="AlphaFoldDB" id="A0A2G9UXP8"/>
<protein>
    <submittedName>
        <fullName evidence="5">Bromodomain protein</fullName>
    </submittedName>
</protein>
<dbReference type="InterPro" id="IPR018359">
    <property type="entry name" value="Bromodomain_CS"/>
</dbReference>
<keyword evidence="6" id="KW-1185">Reference proteome</keyword>
<feature type="compositionally biased region" description="Basic and acidic residues" evidence="3">
    <location>
        <begin position="1"/>
        <end position="51"/>
    </location>
</feature>
<dbReference type="GO" id="GO:0016251">
    <property type="term" value="F:RNA polymerase II general transcription initiation factor activity"/>
    <property type="evidence" value="ECO:0007669"/>
    <property type="project" value="InterPro"/>
</dbReference>
<feature type="non-terminal residue" evidence="5">
    <location>
        <position position="726"/>
    </location>
</feature>
<dbReference type="FunFam" id="1.20.920.10:FF:000066">
    <property type="entry name" value="Transcription initiation factor TFIID subunit 1"/>
    <property type="match status" value="1"/>
</dbReference>
<dbReference type="InterPro" id="IPR040240">
    <property type="entry name" value="TAF1"/>
</dbReference>
<dbReference type="GO" id="GO:0051123">
    <property type="term" value="P:RNA polymerase II preinitiation complex assembly"/>
    <property type="evidence" value="ECO:0007669"/>
    <property type="project" value="TreeGrafter"/>
</dbReference>
<sequence length="726" mass="82604">MSERARMEFENEEKERQDLKRMVHGDATNKTDKDKKEATAEEKKNVSKIGEDLAASASKISGITANQKLKIYRTMKNPDGTESTRVEVVTRPQLIEAYTRIRMTKDENFIEVYAQMDEQFKEERRKQKRRLQDQLRRIRRNEEKGKTGHTQQRVIEKKPIPIKPNLQKMRCSACHGTGHMKTNKNCPLYGKDPLKTPGKETASGSSDGEDEPASLTGELVAVEGTKVKISRKVINSHEQPSKKKKFKSSLPRHLGEEGSGRKRGEDSICSSDAGEGTSPPMLVKQEHEQEFDSDYEQSMTPTCKAITPRPRLNAGAGVASAKRRASTLPEEDYLQGPHKSVQRIRADPKVTMGTLLTEIVNELKKISGSEHLMFAVNAKKVKDYYDIIKNPMDLQKIKSKIADNKYELRQEFLLDVKRMLDNSRLYNGDNHVITLAARKMFELASKRLVEKEQQLMKLEKAINPLLDDNDRVGFGFVLEKIVQACKNIPKSVPFHTRVDAKKVPLYYQKISRPMDLGTIEANVKAYKYVTVQEFREDIHQILINSELYNGPAEKSSYTAKATEIVMLADKMLADHAVQLSELEANINGFDLNIGEVEQEIEDAMANDDESAWTSELLQSRMHSSGQLNNDLALSDSDDEERMEAIKRVDRTRIEMIGAVIGETEHFYHVCHTRLASPKKTLAVDMVWTRLQCYKLTAGLLVMEKLVYTQEFSFDFRPYRGQPNASQ</sequence>
<name>A0A2G9UXP8_TELCI</name>
<dbReference type="PROSITE" id="PS00633">
    <property type="entry name" value="BROMODOMAIN_1"/>
    <property type="match status" value="1"/>
</dbReference>
<feature type="domain" description="Bromo" evidence="4">
    <location>
        <begin position="364"/>
        <end position="434"/>
    </location>
</feature>
<feature type="compositionally biased region" description="Basic and acidic residues" evidence="3">
    <location>
        <begin position="253"/>
        <end position="266"/>
    </location>
</feature>
<dbReference type="GO" id="GO:0005669">
    <property type="term" value="C:transcription factor TFIID complex"/>
    <property type="evidence" value="ECO:0007669"/>
    <property type="project" value="InterPro"/>
</dbReference>
<dbReference type="GO" id="GO:0017025">
    <property type="term" value="F:TBP-class protein binding"/>
    <property type="evidence" value="ECO:0007669"/>
    <property type="project" value="InterPro"/>
</dbReference>